<proteinExistence type="inferred from homology"/>
<comment type="similarity">
    <text evidence="1">Belongs to the peptidase S10 family.</text>
</comment>
<sequence>MVDKRIGTEFFYYFVESENEPDKDPLLLWLTGGPGCSSFYGLYEEIGPMRFNRLRYNGTLPTLNYHPYTWTKIFNIIFLDWPAGTGFSFSEHFEYQILDDYQSINQIHSFLKQWFVDHPNFLLNPFYVGGDSYGGKMATLVSYEIAQGIEAFDQPLINFKGYLIGNPRTGIDEIDVNPRVAHAYELGIISHELKELIERHCVGEDYMLPRTALCTAHLEVLQKFLDEIVIDNILVPKCIQDNSALEQNEGILRSLYEDDNEEPPISKADLNCPDYTSYLASRWFDYYPIREALGVKKGFVKMWMACDLQLKKIYIESIHSSLAYHHSLLTRGYRALVYSGDHDLQFPTRGTLNWIDYLNFPVIEPWRSWKINGQVGGYTVLYSNNLTFATVKGGGHEAPREKPRECWTILKRWISYEPL</sequence>
<dbReference type="AlphaFoldDB" id="A0A8T3A8L3"/>
<dbReference type="InterPro" id="IPR001563">
    <property type="entry name" value="Peptidase_S10"/>
</dbReference>
<keyword evidence="2" id="KW-0325">Glycoprotein</keyword>
<dbReference type="Pfam" id="PF00450">
    <property type="entry name" value="Peptidase_S10"/>
    <property type="match status" value="1"/>
</dbReference>
<dbReference type="SMR" id="A0A8T3A8L3"/>
<protein>
    <recommendedName>
        <fullName evidence="5">Serine carboxypeptidase-like 18</fullName>
    </recommendedName>
</protein>
<dbReference type="PROSITE" id="PS00560">
    <property type="entry name" value="CARBOXYPEPT_SER_HIS"/>
    <property type="match status" value="1"/>
</dbReference>
<evidence type="ECO:0008006" key="5">
    <source>
        <dbReference type="Google" id="ProtNLM"/>
    </source>
</evidence>
<dbReference type="GO" id="GO:0004185">
    <property type="term" value="F:serine-type carboxypeptidase activity"/>
    <property type="evidence" value="ECO:0007669"/>
    <property type="project" value="InterPro"/>
</dbReference>
<evidence type="ECO:0000256" key="2">
    <source>
        <dbReference type="ARBA" id="ARBA00023180"/>
    </source>
</evidence>
<name>A0A8T3A8L3_DENNO</name>
<dbReference type="PANTHER" id="PTHR11802:SF461">
    <property type="entry name" value="OS02G0687900 PROTEIN"/>
    <property type="match status" value="1"/>
</dbReference>
<reference evidence="3" key="1">
    <citation type="journal article" date="2022" name="Front. Genet.">
        <title>Chromosome-Scale Assembly of the Dendrobium nobile Genome Provides Insights Into the Molecular Mechanism of the Biosynthesis of the Medicinal Active Ingredient of Dendrobium.</title>
        <authorList>
            <person name="Xu Q."/>
            <person name="Niu S.-C."/>
            <person name="Li K.-L."/>
            <person name="Zheng P.-J."/>
            <person name="Zhang X.-J."/>
            <person name="Jia Y."/>
            <person name="Liu Y."/>
            <person name="Niu Y.-X."/>
            <person name="Yu L.-H."/>
            <person name="Chen D.-F."/>
            <person name="Zhang G.-Q."/>
        </authorList>
    </citation>
    <scope>NUCLEOTIDE SEQUENCE</scope>
    <source>
        <tissue evidence="3">Leaf</tissue>
    </source>
</reference>
<dbReference type="SUPFAM" id="SSF53474">
    <property type="entry name" value="alpha/beta-Hydrolases"/>
    <property type="match status" value="1"/>
</dbReference>
<dbReference type="OrthoDB" id="443318at2759"/>
<organism evidence="3 4">
    <name type="scientific">Dendrobium nobile</name>
    <name type="common">Orchid</name>
    <dbReference type="NCBI Taxonomy" id="94219"/>
    <lineage>
        <taxon>Eukaryota</taxon>
        <taxon>Viridiplantae</taxon>
        <taxon>Streptophyta</taxon>
        <taxon>Embryophyta</taxon>
        <taxon>Tracheophyta</taxon>
        <taxon>Spermatophyta</taxon>
        <taxon>Magnoliopsida</taxon>
        <taxon>Liliopsida</taxon>
        <taxon>Asparagales</taxon>
        <taxon>Orchidaceae</taxon>
        <taxon>Epidendroideae</taxon>
        <taxon>Malaxideae</taxon>
        <taxon>Dendrobiinae</taxon>
        <taxon>Dendrobium</taxon>
    </lineage>
</organism>
<dbReference type="Gene3D" id="3.40.50.1820">
    <property type="entry name" value="alpha/beta hydrolase"/>
    <property type="match status" value="1"/>
</dbReference>
<dbReference type="GO" id="GO:0019748">
    <property type="term" value="P:secondary metabolic process"/>
    <property type="evidence" value="ECO:0007669"/>
    <property type="project" value="TreeGrafter"/>
</dbReference>
<dbReference type="GO" id="GO:0016747">
    <property type="term" value="F:acyltransferase activity, transferring groups other than amino-acyl groups"/>
    <property type="evidence" value="ECO:0007669"/>
    <property type="project" value="TreeGrafter"/>
</dbReference>
<accession>A0A8T3A8L3</accession>
<dbReference type="EMBL" id="JAGYWB010000018">
    <property type="protein sequence ID" value="KAI0492433.1"/>
    <property type="molecule type" value="Genomic_DNA"/>
</dbReference>
<gene>
    <name evidence="3" type="ORF">KFK09_026705</name>
</gene>
<evidence type="ECO:0000256" key="1">
    <source>
        <dbReference type="ARBA" id="ARBA00009431"/>
    </source>
</evidence>
<dbReference type="PANTHER" id="PTHR11802">
    <property type="entry name" value="SERINE PROTEASE FAMILY S10 SERINE CARBOXYPEPTIDASE"/>
    <property type="match status" value="1"/>
</dbReference>
<evidence type="ECO:0000313" key="3">
    <source>
        <dbReference type="EMBL" id="KAI0492433.1"/>
    </source>
</evidence>
<dbReference type="InterPro" id="IPR029058">
    <property type="entry name" value="AB_hydrolase_fold"/>
</dbReference>
<keyword evidence="4" id="KW-1185">Reference proteome</keyword>
<comment type="caution">
    <text evidence="3">The sequence shown here is derived from an EMBL/GenBank/DDBJ whole genome shotgun (WGS) entry which is preliminary data.</text>
</comment>
<dbReference type="InterPro" id="IPR033124">
    <property type="entry name" value="Ser_caboxypep_his_AS"/>
</dbReference>
<dbReference type="GO" id="GO:0006508">
    <property type="term" value="P:proteolysis"/>
    <property type="evidence" value="ECO:0007669"/>
    <property type="project" value="InterPro"/>
</dbReference>
<dbReference type="Proteomes" id="UP000829196">
    <property type="component" value="Unassembled WGS sequence"/>
</dbReference>
<dbReference type="PRINTS" id="PR00724">
    <property type="entry name" value="CRBOXYPTASEC"/>
</dbReference>
<evidence type="ECO:0000313" key="4">
    <source>
        <dbReference type="Proteomes" id="UP000829196"/>
    </source>
</evidence>